<evidence type="ECO:0000256" key="6">
    <source>
        <dbReference type="SAM" id="Phobius"/>
    </source>
</evidence>
<keyword evidence="4 6" id="KW-1133">Transmembrane helix</keyword>
<dbReference type="InterPro" id="IPR020846">
    <property type="entry name" value="MFS_dom"/>
</dbReference>
<evidence type="ECO:0000313" key="9">
    <source>
        <dbReference type="Proteomes" id="UP000244893"/>
    </source>
</evidence>
<dbReference type="InterPro" id="IPR011701">
    <property type="entry name" value="MFS"/>
</dbReference>
<feature type="transmembrane region" description="Helical" evidence="6">
    <location>
        <begin position="69"/>
        <end position="87"/>
    </location>
</feature>
<keyword evidence="2" id="KW-1003">Cell membrane</keyword>
<feature type="transmembrane region" description="Helical" evidence="6">
    <location>
        <begin position="190"/>
        <end position="211"/>
    </location>
</feature>
<feature type="transmembrane region" description="Helical" evidence="6">
    <location>
        <begin position="279"/>
        <end position="300"/>
    </location>
</feature>
<feature type="transmembrane region" description="Helical" evidence="6">
    <location>
        <begin position="124"/>
        <end position="150"/>
    </location>
</feature>
<keyword evidence="9" id="KW-1185">Reference proteome</keyword>
<feature type="transmembrane region" description="Helical" evidence="6">
    <location>
        <begin position="312"/>
        <end position="332"/>
    </location>
</feature>
<keyword evidence="5 6" id="KW-0472">Membrane</keyword>
<protein>
    <recommendedName>
        <fullName evidence="7">Major facilitator superfamily (MFS) profile domain-containing protein</fullName>
    </recommendedName>
</protein>
<evidence type="ECO:0000256" key="2">
    <source>
        <dbReference type="ARBA" id="ARBA00022475"/>
    </source>
</evidence>
<feature type="transmembrane region" description="Helical" evidence="6">
    <location>
        <begin position="162"/>
        <end position="184"/>
    </location>
</feature>
<dbReference type="GO" id="GO:0005886">
    <property type="term" value="C:plasma membrane"/>
    <property type="evidence" value="ECO:0007669"/>
    <property type="project" value="UniProtKB-SubCell"/>
</dbReference>
<reference evidence="8 9" key="1">
    <citation type="submission" date="2018-05" db="EMBL/GenBank/DDBJ databases">
        <title>Amnibacterium sp. M8JJ-5, whole genome shotgun sequence.</title>
        <authorList>
            <person name="Tuo L."/>
        </authorList>
    </citation>
    <scope>NUCLEOTIDE SEQUENCE [LARGE SCALE GENOMIC DNA]</scope>
    <source>
        <strain evidence="8 9">M8JJ-5</strain>
    </source>
</reference>
<name>A0A2V1HQY2_9MICO</name>
<dbReference type="InterPro" id="IPR036259">
    <property type="entry name" value="MFS_trans_sf"/>
</dbReference>
<dbReference type="PANTHER" id="PTHR43124:SF3">
    <property type="entry name" value="CHLORAMPHENICOL EFFLUX PUMP RV0191"/>
    <property type="match status" value="1"/>
</dbReference>
<feature type="transmembrane region" description="Helical" evidence="6">
    <location>
        <begin position="376"/>
        <end position="397"/>
    </location>
</feature>
<feature type="transmembrane region" description="Helical" evidence="6">
    <location>
        <begin position="247"/>
        <end position="267"/>
    </location>
</feature>
<dbReference type="EMBL" id="QEOP01000003">
    <property type="protein sequence ID" value="PVZ93529.1"/>
    <property type="molecule type" value="Genomic_DNA"/>
</dbReference>
<evidence type="ECO:0000313" key="8">
    <source>
        <dbReference type="EMBL" id="PVZ93529.1"/>
    </source>
</evidence>
<dbReference type="PANTHER" id="PTHR43124">
    <property type="entry name" value="PURINE EFFLUX PUMP PBUE"/>
    <property type="match status" value="1"/>
</dbReference>
<evidence type="ECO:0000256" key="4">
    <source>
        <dbReference type="ARBA" id="ARBA00022989"/>
    </source>
</evidence>
<dbReference type="Proteomes" id="UP000244893">
    <property type="component" value="Unassembled WGS sequence"/>
</dbReference>
<keyword evidence="3 6" id="KW-0812">Transmembrane</keyword>
<proteinExistence type="predicted"/>
<feature type="transmembrane region" description="Helical" evidence="6">
    <location>
        <begin position="99"/>
        <end position="118"/>
    </location>
</feature>
<accession>A0A2V1HQY2</accession>
<dbReference type="GO" id="GO:0022857">
    <property type="term" value="F:transmembrane transporter activity"/>
    <property type="evidence" value="ECO:0007669"/>
    <property type="project" value="InterPro"/>
</dbReference>
<sequence length="441" mass="46190">MSTPLITPEPASDAATEPARASLKERIGLPKGLSWGILAMVVFVVGDAIEVSWISSFFSTDIGVPLSQAAWIITAAGLIGAICAYAVGPLVSVFRPKRVMIMGVVGWVAADLAFILVLPTHQYWLILITFALRGLGTPLFAYSFVTWLNARAKAGYEARTQAWFWFAFSAGTQVVAGALAAALLPTVGPINTLWVGLAIAIVGGLIAVLLVKDPPESVVVATSDSLIRSLGAAVTVMVRQPKVGAGAIIKLINIMGVVAVFVIYVPFLTTEIGVPLGEAVLMFTIVGVAGVPANLVWGWLSDKLGWANTVQWIAAPINAIAIPLLFFVPQWIGFNLAVLGVVMAIWGIGVSAYVPLSALVPALVSKEDQPSALGTINLATSVGTLVGPALVAIILPALGFDGVVWTVVGAYVVSILIMFYVQLPGRARTTASIPSVEGRDE</sequence>
<evidence type="ECO:0000256" key="5">
    <source>
        <dbReference type="ARBA" id="ARBA00023136"/>
    </source>
</evidence>
<dbReference type="PROSITE" id="PS50850">
    <property type="entry name" value="MFS"/>
    <property type="match status" value="1"/>
</dbReference>
<feature type="domain" description="Major facilitator superfamily (MFS) profile" evidence="7">
    <location>
        <begin position="27"/>
        <end position="426"/>
    </location>
</feature>
<feature type="transmembrane region" description="Helical" evidence="6">
    <location>
        <begin position="32"/>
        <end position="49"/>
    </location>
</feature>
<organism evidence="8 9">
    <name type="scientific">Amnibacterium flavum</name>
    <dbReference type="NCBI Taxonomy" id="2173173"/>
    <lineage>
        <taxon>Bacteria</taxon>
        <taxon>Bacillati</taxon>
        <taxon>Actinomycetota</taxon>
        <taxon>Actinomycetes</taxon>
        <taxon>Micrococcales</taxon>
        <taxon>Microbacteriaceae</taxon>
        <taxon>Amnibacterium</taxon>
    </lineage>
</organism>
<dbReference type="OrthoDB" id="3522477at2"/>
<evidence type="ECO:0000256" key="1">
    <source>
        <dbReference type="ARBA" id="ARBA00004651"/>
    </source>
</evidence>
<feature type="transmembrane region" description="Helical" evidence="6">
    <location>
        <begin position="338"/>
        <end position="364"/>
    </location>
</feature>
<dbReference type="InterPro" id="IPR050189">
    <property type="entry name" value="MFS_Efflux_Transporters"/>
</dbReference>
<dbReference type="SUPFAM" id="SSF103473">
    <property type="entry name" value="MFS general substrate transporter"/>
    <property type="match status" value="1"/>
</dbReference>
<gene>
    <name evidence="8" type="ORF">DDQ50_14515</name>
</gene>
<dbReference type="AlphaFoldDB" id="A0A2V1HQY2"/>
<evidence type="ECO:0000256" key="3">
    <source>
        <dbReference type="ARBA" id="ARBA00022692"/>
    </source>
</evidence>
<comment type="caution">
    <text evidence="8">The sequence shown here is derived from an EMBL/GenBank/DDBJ whole genome shotgun (WGS) entry which is preliminary data.</text>
</comment>
<evidence type="ECO:0000259" key="7">
    <source>
        <dbReference type="PROSITE" id="PS50850"/>
    </source>
</evidence>
<feature type="transmembrane region" description="Helical" evidence="6">
    <location>
        <begin position="403"/>
        <end position="421"/>
    </location>
</feature>
<dbReference type="Gene3D" id="1.20.1250.20">
    <property type="entry name" value="MFS general substrate transporter like domains"/>
    <property type="match status" value="2"/>
</dbReference>
<dbReference type="Pfam" id="PF07690">
    <property type="entry name" value="MFS_1"/>
    <property type="match status" value="1"/>
</dbReference>
<comment type="subcellular location">
    <subcellularLocation>
        <location evidence="1">Cell membrane</location>
        <topology evidence="1">Multi-pass membrane protein</topology>
    </subcellularLocation>
</comment>
<dbReference type="RefSeq" id="WP_116757514.1">
    <property type="nucleotide sequence ID" value="NZ_JBHUEX010000001.1"/>
</dbReference>